<dbReference type="Gene3D" id="2.40.128.260">
    <property type="entry name" value="Type IV secretion system, VirB10/TraB/TrbI"/>
    <property type="match status" value="1"/>
</dbReference>
<proteinExistence type="inferred from homology"/>
<dbReference type="EMBL" id="JAVIZX010000001">
    <property type="protein sequence ID" value="MDR6214590.1"/>
    <property type="molecule type" value="Genomic_DNA"/>
</dbReference>
<comment type="similarity">
    <text evidence="2">Belongs to the TrbI/VirB10 family.</text>
</comment>
<feature type="transmembrane region" description="Helical" evidence="6">
    <location>
        <begin position="32"/>
        <end position="51"/>
    </location>
</feature>
<keyword evidence="4 6" id="KW-1133">Transmembrane helix</keyword>
<evidence type="ECO:0000256" key="6">
    <source>
        <dbReference type="SAM" id="Phobius"/>
    </source>
</evidence>
<comment type="caution">
    <text evidence="7">The sequence shown here is derived from an EMBL/GenBank/DDBJ whole genome shotgun (WGS) entry which is preliminary data.</text>
</comment>
<dbReference type="Proteomes" id="UP001267710">
    <property type="component" value="Unassembled WGS sequence"/>
</dbReference>
<dbReference type="RefSeq" id="WP_309828854.1">
    <property type="nucleotide sequence ID" value="NZ_JAVIZX010000001.1"/>
</dbReference>
<dbReference type="Pfam" id="PF03743">
    <property type="entry name" value="TrbI"/>
    <property type="match status" value="1"/>
</dbReference>
<reference evidence="7 8" key="1">
    <citation type="submission" date="2023-08" db="EMBL/GenBank/DDBJ databases">
        <title>Functional and genomic diversity of the sorghum phyllosphere microbiome.</title>
        <authorList>
            <person name="Shade A."/>
        </authorList>
    </citation>
    <scope>NUCLEOTIDE SEQUENCE [LARGE SCALE GENOMIC DNA]</scope>
    <source>
        <strain evidence="7 8">SORGH_AS_0335</strain>
    </source>
</reference>
<organism evidence="7 8">
    <name type="scientific">Paracidovorax wautersii</name>
    <dbReference type="NCBI Taxonomy" id="1177982"/>
    <lineage>
        <taxon>Bacteria</taxon>
        <taxon>Pseudomonadati</taxon>
        <taxon>Pseudomonadota</taxon>
        <taxon>Betaproteobacteria</taxon>
        <taxon>Burkholderiales</taxon>
        <taxon>Comamonadaceae</taxon>
        <taxon>Paracidovorax</taxon>
    </lineage>
</organism>
<comment type="subcellular location">
    <subcellularLocation>
        <location evidence="1">Membrane</location>
        <topology evidence="1">Single-pass membrane protein</topology>
    </subcellularLocation>
</comment>
<sequence>MFERPGSPPAPDLDAAAPQLKSSDMQRMNRRAIVFMAALVLLLGLAAIWMLSNVMRPEKVQKPKEEVVTIPAAPQLPPPLVRAPAPLPVAPLPATPIPVAEPTLPPLPSAQQETRAPRGPTLVERRMASNAGTVAVGTAENTQAAPQSPYPGMPPGMGAPGMAGMGMQGGNEQEFAPNNAYRARPLPAVSNAQPLTHANVLMLRGTYIRCVLETRIISDIPGFTSCVVTEPVYSVTGRRLLLPKGSKVLGKYDSEPNGPRIAVIWDRIVTPTGIDVNMASPGVDNLGGSGHPGYLDQHWGQRITSALLISLFADAFKYAAAENGPNTTTVANGGFAVQSPYESYTAQTLQNLASQAVRRNANRPDTVTINQGTVVNVYVAKDVDFSAVVAGF</sequence>
<keyword evidence="8" id="KW-1185">Reference proteome</keyword>
<evidence type="ECO:0000256" key="4">
    <source>
        <dbReference type="ARBA" id="ARBA00022989"/>
    </source>
</evidence>
<dbReference type="CDD" id="cd16429">
    <property type="entry name" value="VirB10"/>
    <property type="match status" value="1"/>
</dbReference>
<keyword evidence="3 6" id="KW-0812">Transmembrane</keyword>
<evidence type="ECO:0000256" key="5">
    <source>
        <dbReference type="ARBA" id="ARBA00023136"/>
    </source>
</evidence>
<dbReference type="InterPro" id="IPR042217">
    <property type="entry name" value="T4SS_VirB10/TrbI"/>
</dbReference>
<gene>
    <name evidence="7" type="ORF">QE399_002279</name>
</gene>
<keyword evidence="5 6" id="KW-0472">Membrane</keyword>
<dbReference type="InterPro" id="IPR005498">
    <property type="entry name" value="T4SS_VirB10/TraB/TrbI"/>
</dbReference>
<evidence type="ECO:0000313" key="7">
    <source>
        <dbReference type="EMBL" id="MDR6214590.1"/>
    </source>
</evidence>
<name>A0ABU1IBK0_9BURK</name>
<protein>
    <submittedName>
        <fullName evidence="7">Type IV secretion system protein VirB10</fullName>
    </submittedName>
</protein>
<evidence type="ECO:0000313" key="8">
    <source>
        <dbReference type="Proteomes" id="UP001267710"/>
    </source>
</evidence>
<evidence type="ECO:0000256" key="1">
    <source>
        <dbReference type="ARBA" id="ARBA00004167"/>
    </source>
</evidence>
<accession>A0ABU1IBK0</accession>
<evidence type="ECO:0000256" key="2">
    <source>
        <dbReference type="ARBA" id="ARBA00010265"/>
    </source>
</evidence>
<evidence type="ECO:0000256" key="3">
    <source>
        <dbReference type="ARBA" id="ARBA00022692"/>
    </source>
</evidence>